<keyword evidence="2" id="KW-1185">Reference proteome</keyword>
<protein>
    <submittedName>
        <fullName evidence="1">Uncharacterized protein</fullName>
    </submittedName>
</protein>
<reference evidence="1 2" key="1">
    <citation type="journal article" date="2018" name="Mol. Biol. Evol.">
        <title>Analysis of the draft genome of the red seaweed Gracilariopsis chorda provides insights into genome size evolution in Rhodophyta.</title>
        <authorList>
            <person name="Lee J."/>
            <person name="Yang E.C."/>
            <person name="Graf L."/>
            <person name="Yang J.H."/>
            <person name="Qiu H."/>
            <person name="Zel Zion U."/>
            <person name="Chan C.X."/>
            <person name="Stephens T.G."/>
            <person name="Weber A.P.M."/>
            <person name="Boo G.H."/>
            <person name="Boo S.M."/>
            <person name="Kim K.M."/>
            <person name="Shin Y."/>
            <person name="Jung M."/>
            <person name="Lee S.J."/>
            <person name="Yim H.S."/>
            <person name="Lee J.H."/>
            <person name="Bhattacharya D."/>
            <person name="Yoon H.S."/>
        </authorList>
    </citation>
    <scope>NUCLEOTIDE SEQUENCE [LARGE SCALE GENOMIC DNA]</scope>
    <source>
        <strain evidence="1 2">SKKU-2015</strain>
        <tissue evidence="1">Whole body</tissue>
    </source>
</reference>
<accession>A0A2V3IHU6</accession>
<proteinExistence type="predicted"/>
<name>A0A2V3IHU6_9FLOR</name>
<comment type="caution">
    <text evidence="1">The sequence shown here is derived from an EMBL/GenBank/DDBJ whole genome shotgun (WGS) entry which is preliminary data.</text>
</comment>
<organism evidence="1 2">
    <name type="scientific">Gracilariopsis chorda</name>
    <dbReference type="NCBI Taxonomy" id="448386"/>
    <lineage>
        <taxon>Eukaryota</taxon>
        <taxon>Rhodophyta</taxon>
        <taxon>Florideophyceae</taxon>
        <taxon>Rhodymeniophycidae</taxon>
        <taxon>Gracilariales</taxon>
        <taxon>Gracilariaceae</taxon>
        <taxon>Gracilariopsis</taxon>
    </lineage>
</organism>
<sequence length="58" mass="7055">MYRYYQVKENKPSDLIQQAVVKDEFLEEEIISHKDKEFIYNPEDGTHYPTYETEDVTH</sequence>
<gene>
    <name evidence="1" type="ORF">BWQ96_08617</name>
</gene>
<dbReference type="EMBL" id="NBIV01000204">
    <property type="protein sequence ID" value="PXF41666.1"/>
    <property type="molecule type" value="Genomic_DNA"/>
</dbReference>
<dbReference type="Proteomes" id="UP000247409">
    <property type="component" value="Unassembled WGS sequence"/>
</dbReference>
<evidence type="ECO:0000313" key="1">
    <source>
        <dbReference type="EMBL" id="PXF41666.1"/>
    </source>
</evidence>
<dbReference type="AlphaFoldDB" id="A0A2V3IHU6"/>
<evidence type="ECO:0000313" key="2">
    <source>
        <dbReference type="Proteomes" id="UP000247409"/>
    </source>
</evidence>